<gene>
    <name evidence="1" type="ORF">GCM10010140_39080</name>
</gene>
<sequence length="87" mass="9851">MRAGNGTEPPGRRTLCHAPWMRAGRVNGRDVFARILLRHARWMRAGASATVHRGRIPGRGGRRTPCHPGTAFRTLYVFTRGERECVW</sequence>
<proteinExistence type="predicted"/>
<dbReference type="Proteomes" id="UP000611554">
    <property type="component" value="Unassembled WGS sequence"/>
</dbReference>
<organism evidence="1 2">
    <name type="scientific">Streptosporangium pseudovulgare</name>
    <dbReference type="NCBI Taxonomy" id="35765"/>
    <lineage>
        <taxon>Bacteria</taxon>
        <taxon>Bacillati</taxon>
        <taxon>Actinomycetota</taxon>
        <taxon>Actinomycetes</taxon>
        <taxon>Streptosporangiales</taxon>
        <taxon>Streptosporangiaceae</taxon>
        <taxon>Streptosporangium</taxon>
    </lineage>
</organism>
<evidence type="ECO:0000313" key="2">
    <source>
        <dbReference type="Proteomes" id="UP000611554"/>
    </source>
</evidence>
<dbReference type="EMBL" id="BMQJ01000009">
    <property type="protein sequence ID" value="GGQ05077.1"/>
    <property type="molecule type" value="Genomic_DNA"/>
</dbReference>
<keyword evidence="2" id="KW-1185">Reference proteome</keyword>
<name>A0ABQ2R015_9ACTN</name>
<accession>A0ABQ2R015</accession>
<protein>
    <submittedName>
        <fullName evidence="1">Uncharacterized protein</fullName>
    </submittedName>
</protein>
<comment type="caution">
    <text evidence="1">The sequence shown here is derived from an EMBL/GenBank/DDBJ whole genome shotgun (WGS) entry which is preliminary data.</text>
</comment>
<reference evidence="2" key="1">
    <citation type="journal article" date="2019" name="Int. J. Syst. Evol. Microbiol.">
        <title>The Global Catalogue of Microorganisms (GCM) 10K type strain sequencing project: providing services to taxonomists for standard genome sequencing and annotation.</title>
        <authorList>
            <consortium name="The Broad Institute Genomics Platform"/>
            <consortium name="The Broad Institute Genome Sequencing Center for Infectious Disease"/>
            <person name="Wu L."/>
            <person name="Ma J."/>
        </authorList>
    </citation>
    <scope>NUCLEOTIDE SEQUENCE [LARGE SCALE GENOMIC DNA]</scope>
    <source>
        <strain evidence="2">JCM 3115</strain>
    </source>
</reference>
<evidence type="ECO:0000313" key="1">
    <source>
        <dbReference type="EMBL" id="GGQ05077.1"/>
    </source>
</evidence>